<protein>
    <submittedName>
        <fullName evidence="1">Uncharacterized protein</fullName>
    </submittedName>
</protein>
<comment type="caution">
    <text evidence="1">The sequence shown here is derived from an EMBL/GenBank/DDBJ whole genome shotgun (WGS) entry which is preliminary data.</text>
</comment>
<dbReference type="AlphaFoldDB" id="A0A8X6RN42"/>
<gene>
    <name evidence="1" type="ORF">TNCV_2083621</name>
</gene>
<reference evidence="1" key="1">
    <citation type="submission" date="2020-08" db="EMBL/GenBank/DDBJ databases">
        <title>Multicomponent nature underlies the extraordinary mechanical properties of spider dragline silk.</title>
        <authorList>
            <person name="Kono N."/>
            <person name="Nakamura H."/>
            <person name="Mori M."/>
            <person name="Yoshida Y."/>
            <person name="Ohtoshi R."/>
            <person name="Malay A.D."/>
            <person name="Moran D.A.P."/>
            <person name="Tomita M."/>
            <person name="Numata K."/>
            <person name="Arakawa K."/>
        </authorList>
    </citation>
    <scope>NUCLEOTIDE SEQUENCE</scope>
</reference>
<sequence length="75" mass="8302">MPLAIHSLRFVVDHTIEDAPVYDAASIVATDMISELRVHAVANVVELFVQTLVLQTTPILHSEIVAWLHDPIKSC</sequence>
<dbReference type="EMBL" id="BMAU01021189">
    <property type="protein sequence ID" value="GFX95782.1"/>
    <property type="molecule type" value="Genomic_DNA"/>
</dbReference>
<dbReference type="Proteomes" id="UP000887159">
    <property type="component" value="Unassembled WGS sequence"/>
</dbReference>
<proteinExistence type="predicted"/>
<name>A0A8X6RN42_TRICX</name>
<keyword evidence="2" id="KW-1185">Reference proteome</keyword>
<evidence type="ECO:0000313" key="2">
    <source>
        <dbReference type="Proteomes" id="UP000887159"/>
    </source>
</evidence>
<organism evidence="1 2">
    <name type="scientific">Trichonephila clavipes</name>
    <name type="common">Golden silk orbweaver</name>
    <name type="synonym">Nephila clavipes</name>
    <dbReference type="NCBI Taxonomy" id="2585209"/>
    <lineage>
        <taxon>Eukaryota</taxon>
        <taxon>Metazoa</taxon>
        <taxon>Ecdysozoa</taxon>
        <taxon>Arthropoda</taxon>
        <taxon>Chelicerata</taxon>
        <taxon>Arachnida</taxon>
        <taxon>Araneae</taxon>
        <taxon>Araneomorphae</taxon>
        <taxon>Entelegynae</taxon>
        <taxon>Araneoidea</taxon>
        <taxon>Nephilidae</taxon>
        <taxon>Trichonephila</taxon>
    </lineage>
</organism>
<accession>A0A8X6RN42</accession>
<evidence type="ECO:0000313" key="1">
    <source>
        <dbReference type="EMBL" id="GFX95782.1"/>
    </source>
</evidence>